<dbReference type="AlphaFoldDB" id="A0A251TR10"/>
<evidence type="ECO:0000313" key="2">
    <source>
        <dbReference type="Proteomes" id="UP000215914"/>
    </source>
</evidence>
<name>A0A251TR10_HELAN</name>
<accession>A0A251TR10</accession>
<dbReference type="InterPro" id="IPR032675">
    <property type="entry name" value="LRR_dom_sf"/>
</dbReference>
<dbReference type="PANTHER" id="PTHR45752">
    <property type="entry name" value="LEUCINE-RICH REPEAT-CONTAINING"/>
    <property type="match status" value="1"/>
</dbReference>
<protein>
    <submittedName>
        <fullName evidence="1">Putative leucine-rich repeat domain, L domain-like protein</fullName>
    </submittedName>
</protein>
<dbReference type="InterPro" id="IPR001611">
    <property type="entry name" value="Leu-rich_rpt"/>
</dbReference>
<dbReference type="InterPro" id="IPR050715">
    <property type="entry name" value="LRR-SigEffector_domain"/>
</dbReference>
<proteinExistence type="predicted"/>
<keyword evidence="2" id="KW-1185">Reference proteome</keyword>
<dbReference type="PANTHER" id="PTHR45752:SF171">
    <property type="entry name" value="TMV RESISTANCE PROTEIN N-LIKE"/>
    <property type="match status" value="1"/>
</dbReference>
<dbReference type="Gene3D" id="3.80.10.10">
    <property type="entry name" value="Ribonuclease Inhibitor"/>
    <property type="match status" value="2"/>
</dbReference>
<reference evidence="2" key="1">
    <citation type="journal article" date="2017" name="Nature">
        <title>The sunflower genome provides insights into oil metabolism, flowering and Asterid evolution.</title>
        <authorList>
            <person name="Badouin H."/>
            <person name="Gouzy J."/>
            <person name="Grassa C.J."/>
            <person name="Murat F."/>
            <person name="Staton S.E."/>
            <person name="Cottret L."/>
            <person name="Lelandais-Briere C."/>
            <person name="Owens G.L."/>
            <person name="Carrere S."/>
            <person name="Mayjonade B."/>
            <person name="Legrand L."/>
            <person name="Gill N."/>
            <person name="Kane N.C."/>
            <person name="Bowers J.E."/>
            <person name="Hubner S."/>
            <person name="Bellec A."/>
            <person name="Berard A."/>
            <person name="Berges H."/>
            <person name="Blanchet N."/>
            <person name="Boniface M.C."/>
            <person name="Brunel D."/>
            <person name="Catrice O."/>
            <person name="Chaidir N."/>
            <person name="Claudel C."/>
            <person name="Donnadieu C."/>
            <person name="Faraut T."/>
            <person name="Fievet G."/>
            <person name="Helmstetter N."/>
            <person name="King M."/>
            <person name="Knapp S.J."/>
            <person name="Lai Z."/>
            <person name="Le Paslier M.C."/>
            <person name="Lippi Y."/>
            <person name="Lorenzon L."/>
            <person name="Mandel J.R."/>
            <person name="Marage G."/>
            <person name="Marchand G."/>
            <person name="Marquand E."/>
            <person name="Bret-Mestries E."/>
            <person name="Morien E."/>
            <person name="Nambeesan S."/>
            <person name="Nguyen T."/>
            <person name="Pegot-Espagnet P."/>
            <person name="Pouilly N."/>
            <person name="Raftis F."/>
            <person name="Sallet E."/>
            <person name="Schiex T."/>
            <person name="Thomas J."/>
            <person name="Vandecasteele C."/>
            <person name="Vares D."/>
            <person name="Vear F."/>
            <person name="Vautrin S."/>
            <person name="Crespi M."/>
            <person name="Mangin B."/>
            <person name="Burke J.M."/>
            <person name="Salse J."/>
            <person name="Munos S."/>
            <person name="Vincourt P."/>
            <person name="Rieseberg L.H."/>
            <person name="Langlade N.B."/>
        </authorList>
    </citation>
    <scope>NUCLEOTIDE SEQUENCE [LARGE SCALE GENOMIC DNA]</scope>
    <source>
        <strain evidence="2">cv. SF193</strain>
    </source>
</reference>
<dbReference type="Proteomes" id="UP000215914">
    <property type="component" value="Chromosome 9"/>
</dbReference>
<organism evidence="1 2">
    <name type="scientific">Helianthus annuus</name>
    <name type="common">Common sunflower</name>
    <dbReference type="NCBI Taxonomy" id="4232"/>
    <lineage>
        <taxon>Eukaryota</taxon>
        <taxon>Viridiplantae</taxon>
        <taxon>Streptophyta</taxon>
        <taxon>Embryophyta</taxon>
        <taxon>Tracheophyta</taxon>
        <taxon>Spermatophyta</taxon>
        <taxon>Magnoliopsida</taxon>
        <taxon>eudicotyledons</taxon>
        <taxon>Gunneridae</taxon>
        <taxon>Pentapetalae</taxon>
        <taxon>asterids</taxon>
        <taxon>campanulids</taxon>
        <taxon>Asterales</taxon>
        <taxon>Asteraceae</taxon>
        <taxon>Asteroideae</taxon>
        <taxon>Heliantheae alliance</taxon>
        <taxon>Heliantheae</taxon>
        <taxon>Helianthus</taxon>
    </lineage>
</organism>
<sequence>MPYACPKLKFLNLSGLELSNFNLGLTPNISKLDLSRCYNLVELHMLVEFPHLKYLNLSASKVSNLNLGLTPQLEQLILQDCYYLQEILAPMGCLNNLYHLNLNGCNSLESFFYYKLYTYFPPHQLVKLQLIVESTDICPLHPNNNLPKFHVKCRYDEPRHLSSDCSGNVEKLISFGLCACTFLESFSATICGLQGLGELTLIGSIPEAPKDLWQLEGPEKLTLCMKEIKLESLEDLDLTQCMSLQDIPDNICMLKHLKYLNLKSCWLLEQLPKDLGRLETLEELDLTQCMSLRDIPNSICSMKCLKSLNLSFCTQVKNLPGELGGVECLETLNIEGSGIGRLPHSIFQLKDLCIVWSRLRLLSYGFTCLKEISEYTASSYVHQKGSDPFGQSC</sequence>
<dbReference type="SUPFAM" id="SSF52058">
    <property type="entry name" value="L domain-like"/>
    <property type="match status" value="1"/>
</dbReference>
<gene>
    <name evidence="1" type="ORF">HannXRQ_Chr09g0239441</name>
</gene>
<dbReference type="GO" id="GO:0035556">
    <property type="term" value="P:intracellular signal transduction"/>
    <property type="evidence" value="ECO:0000318"/>
    <property type="project" value="GO_Central"/>
</dbReference>
<dbReference type="Pfam" id="PF00560">
    <property type="entry name" value="LRR_1"/>
    <property type="match status" value="1"/>
</dbReference>
<evidence type="ECO:0000313" key="1">
    <source>
        <dbReference type="EMBL" id="OTG13558.1"/>
    </source>
</evidence>
<dbReference type="EMBL" id="CM007898">
    <property type="protein sequence ID" value="OTG13558.1"/>
    <property type="molecule type" value="Genomic_DNA"/>
</dbReference>
<dbReference type="STRING" id="4232.A0A251TR10"/>
<dbReference type="InParanoid" id="A0A251TR10"/>